<name>A0ABQ8SR12_PERAM</name>
<dbReference type="PANTHER" id="PTHR45913">
    <property type="entry name" value="EPM2A-INTERACTING PROTEIN 1"/>
    <property type="match status" value="1"/>
</dbReference>
<proteinExistence type="predicted"/>
<evidence type="ECO:0000313" key="3">
    <source>
        <dbReference type="EMBL" id="KAJ4436433.1"/>
    </source>
</evidence>
<dbReference type="EMBL" id="JAJSOF020000023">
    <property type="protein sequence ID" value="KAJ4436433.1"/>
    <property type="molecule type" value="Genomic_DNA"/>
</dbReference>
<feature type="domain" description="PiggyBac transposable element-derived protein" evidence="2">
    <location>
        <begin position="360"/>
        <end position="464"/>
    </location>
</feature>
<accession>A0ABQ8SR12</accession>
<dbReference type="Pfam" id="PF13843">
    <property type="entry name" value="DDE_Tnp_1_7"/>
    <property type="match status" value="1"/>
</dbReference>
<evidence type="ECO:0000259" key="2">
    <source>
        <dbReference type="Pfam" id="PF13843"/>
    </source>
</evidence>
<feature type="region of interest" description="Disordered" evidence="1">
    <location>
        <begin position="1"/>
        <end position="55"/>
    </location>
</feature>
<dbReference type="PANTHER" id="PTHR45913:SF19">
    <property type="entry name" value="LOW QUALITY PROTEIN: ZINC FINGER BED DOMAIN-CONTAINING PROTEIN 5-LIKE"/>
    <property type="match status" value="1"/>
</dbReference>
<dbReference type="InterPro" id="IPR029526">
    <property type="entry name" value="PGBD"/>
</dbReference>
<sequence>MQTDTILNYEYKSKQGRQGKQEENKRSMGKQAEQGYGKKNKQGDDKENKRKRLNFPTVYDRLSAVSTCQKERGSQPIEFRRNKIKAHRTAHVNENKSNIARLISRTVLYLTTPIHAIMTSVLVVELGQKRRELLNSQKFLAQPSYSTNEKATEASFIVSYRVAQAGESHKIAEKLIKPCAIDMVKWEVNEKEAKQLSSMPLSNDTVARRIQDMEADVKEDLNRRLRSCQFALEIDESSDVADLAVVLLFVLAPREAGLVVAREEDSSAFLQQEPAITTGPAQEPEASTLAERELEVCAVGDREPEIFQTYTGNGESVYGKNRYKWFTAPFHSSRTRQHNIVRVKLPQLRGAARTIHSNEPIDFWKLLFDDKILNLIVTNTNEKITELSANYGKTASFTNHIDIVELNAFLGLLYLSGVFKSGNEDAKGLWNADDTGRDIFRATMSLDQFLFLLIAIRFDDPAERELRK</sequence>
<organism evidence="3 4">
    <name type="scientific">Periplaneta americana</name>
    <name type="common">American cockroach</name>
    <name type="synonym">Blatta americana</name>
    <dbReference type="NCBI Taxonomy" id="6978"/>
    <lineage>
        <taxon>Eukaryota</taxon>
        <taxon>Metazoa</taxon>
        <taxon>Ecdysozoa</taxon>
        <taxon>Arthropoda</taxon>
        <taxon>Hexapoda</taxon>
        <taxon>Insecta</taxon>
        <taxon>Pterygota</taxon>
        <taxon>Neoptera</taxon>
        <taxon>Polyneoptera</taxon>
        <taxon>Dictyoptera</taxon>
        <taxon>Blattodea</taxon>
        <taxon>Blattoidea</taxon>
        <taxon>Blattidae</taxon>
        <taxon>Blattinae</taxon>
        <taxon>Periplaneta</taxon>
    </lineage>
</organism>
<reference evidence="3 4" key="1">
    <citation type="journal article" date="2022" name="Allergy">
        <title>Genome assembly and annotation of Periplaneta americana reveal a comprehensive cockroach allergen profile.</title>
        <authorList>
            <person name="Wang L."/>
            <person name="Xiong Q."/>
            <person name="Saelim N."/>
            <person name="Wang L."/>
            <person name="Nong W."/>
            <person name="Wan A.T."/>
            <person name="Shi M."/>
            <person name="Liu X."/>
            <person name="Cao Q."/>
            <person name="Hui J.H.L."/>
            <person name="Sookrung N."/>
            <person name="Leung T.F."/>
            <person name="Tungtrongchitr A."/>
            <person name="Tsui S.K.W."/>
        </authorList>
    </citation>
    <scope>NUCLEOTIDE SEQUENCE [LARGE SCALE GENOMIC DNA]</scope>
    <source>
        <strain evidence="3">PWHHKU_190912</strain>
    </source>
</reference>
<keyword evidence="4" id="KW-1185">Reference proteome</keyword>
<protein>
    <recommendedName>
        <fullName evidence="2">PiggyBac transposable element-derived protein domain-containing protein</fullName>
    </recommendedName>
</protein>
<evidence type="ECO:0000256" key="1">
    <source>
        <dbReference type="SAM" id="MobiDB-lite"/>
    </source>
</evidence>
<comment type="caution">
    <text evidence="3">The sequence shown here is derived from an EMBL/GenBank/DDBJ whole genome shotgun (WGS) entry which is preliminary data.</text>
</comment>
<gene>
    <name evidence="3" type="ORF">ANN_19066</name>
</gene>
<dbReference type="Proteomes" id="UP001148838">
    <property type="component" value="Unassembled WGS sequence"/>
</dbReference>
<evidence type="ECO:0000313" key="4">
    <source>
        <dbReference type="Proteomes" id="UP001148838"/>
    </source>
</evidence>